<dbReference type="AlphaFoldDB" id="A0A508B2F3"/>
<dbReference type="GO" id="GO:0008237">
    <property type="term" value="F:metallopeptidase activity"/>
    <property type="evidence" value="ECO:0007669"/>
    <property type="project" value="UniProtKB-KW"/>
</dbReference>
<sequence length="235" mass="24310">MDTTSPPIPRGRWIAALVAGTLAWVLAIAAAFILPQAVLGLRLQGSGHAVVGVLQLLFTVAALALVLRLVRVRWRDIGLVRQRLMRDTGIGLAVAVAFAVLQFAVIIPATGGAARSDVIANLEQMRGPGGVAGMAVLGALGAFAEELYFRGVLLHGLRGALGPGPLRTGAAVALVALLFGAVHGYQGWAGMVDTTLYGGLTLSLLCLLCGGRLAAPIAAHVGWNLLALAALAWWY</sequence>
<dbReference type="PANTHER" id="PTHR36435">
    <property type="entry name" value="SLR1288 PROTEIN"/>
    <property type="match status" value="1"/>
</dbReference>
<protein>
    <submittedName>
        <fullName evidence="2">CPBP family intramembrane metalloprotease</fullName>
    </submittedName>
</protein>
<accession>A0A508B2F3</accession>
<dbReference type="InterPro" id="IPR003675">
    <property type="entry name" value="Rce1/LyrA-like_dom"/>
</dbReference>
<dbReference type="Pfam" id="PF02517">
    <property type="entry name" value="Rce1-like"/>
    <property type="match status" value="1"/>
</dbReference>
<proteinExistence type="predicted"/>
<dbReference type="InterPro" id="IPR052710">
    <property type="entry name" value="CAAX_protease"/>
</dbReference>
<keyword evidence="2" id="KW-0645">Protease</keyword>
<evidence type="ECO:0000313" key="2">
    <source>
        <dbReference type="EMBL" id="KAB8193917.1"/>
    </source>
</evidence>
<keyword evidence="2" id="KW-0378">Hydrolase</keyword>
<evidence type="ECO:0000313" key="3">
    <source>
        <dbReference type="Proteomes" id="UP000320431"/>
    </source>
</evidence>
<name>A0A508B2F3_9GAMM</name>
<dbReference type="RefSeq" id="WP_141481748.1">
    <property type="nucleotide sequence ID" value="NZ_VICD02000086.1"/>
</dbReference>
<feature type="domain" description="CAAX prenyl protease 2/Lysostaphin resistance protein A-like" evidence="1">
    <location>
        <begin position="131"/>
        <end position="226"/>
    </location>
</feature>
<keyword evidence="2" id="KW-0482">Metalloprotease</keyword>
<dbReference type="PANTHER" id="PTHR36435:SF1">
    <property type="entry name" value="CAAX AMINO TERMINAL PROTEASE FAMILY PROTEIN"/>
    <property type="match status" value="1"/>
</dbReference>
<reference evidence="2 3" key="1">
    <citation type="submission" date="2019-10" db="EMBL/GenBank/DDBJ databases">
        <title>Lysobacter alkalisoli sp. nov., isolated from saline-alkaline soil.</title>
        <authorList>
            <person name="Sun J.-Q."/>
        </authorList>
    </citation>
    <scope>NUCLEOTIDE SEQUENCE [LARGE SCALE GENOMIC DNA]</scope>
    <source>
        <strain evidence="2 3">KCTC 42381</strain>
    </source>
</reference>
<comment type="caution">
    <text evidence="2">The sequence shown here is derived from an EMBL/GenBank/DDBJ whole genome shotgun (WGS) entry which is preliminary data.</text>
</comment>
<dbReference type="EMBL" id="VICD02000086">
    <property type="protein sequence ID" value="KAB8193917.1"/>
    <property type="molecule type" value="Genomic_DNA"/>
</dbReference>
<gene>
    <name evidence="2" type="ORF">FKV24_006145</name>
</gene>
<dbReference type="GO" id="GO:0080120">
    <property type="term" value="P:CAAX-box protein maturation"/>
    <property type="evidence" value="ECO:0007669"/>
    <property type="project" value="UniProtKB-ARBA"/>
</dbReference>
<organism evidence="2 3">
    <name type="scientific">Marilutibacter maris</name>
    <dbReference type="NCBI Taxonomy" id="1605891"/>
    <lineage>
        <taxon>Bacteria</taxon>
        <taxon>Pseudomonadati</taxon>
        <taxon>Pseudomonadota</taxon>
        <taxon>Gammaproteobacteria</taxon>
        <taxon>Lysobacterales</taxon>
        <taxon>Lysobacteraceae</taxon>
        <taxon>Marilutibacter</taxon>
    </lineage>
</organism>
<dbReference type="Proteomes" id="UP000320431">
    <property type="component" value="Unassembled WGS sequence"/>
</dbReference>
<dbReference type="GO" id="GO:0004175">
    <property type="term" value="F:endopeptidase activity"/>
    <property type="evidence" value="ECO:0007669"/>
    <property type="project" value="UniProtKB-ARBA"/>
</dbReference>
<dbReference type="GO" id="GO:0006508">
    <property type="term" value="P:proteolysis"/>
    <property type="evidence" value="ECO:0007669"/>
    <property type="project" value="UniProtKB-KW"/>
</dbReference>
<evidence type="ECO:0000259" key="1">
    <source>
        <dbReference type="Pfam" id="PF02517"/>
    </source>
</evidence>